<reference evidence="7" key="1">
    <citation type="submission" date="2022-01" db="EMBL/GenBank/DDBJ databases">
        <title>Complete genome of Methanomicrobium antiquum DSM 21220.</title>
        <authorList>
            <person name="Chen S.-C."/>
            <person name="You Y.-T."/>
            <person name="Zhou Y.-Z."/>
            <person name="Lai M.-C."/>
        </authorList>
    </citation>
    <scope>NUCLEOTIDE SEQUENCE</scope>
    <source>
        <strain evidence="7">DSM 21220</strain>
    </source>
</reference>
<dbReference type="InterPro" id="IPR009012">
    <property type="entry name" value="GrpE_head"/>
</dbReference>
<dbReference type="InterPro" id="IPR000740">
    <property type="entry name" value="GrpE"/>
</dbReference>
<dbReference type="KEGG" id="manq:L1994_08190"/>
<evidence type="ECO:0000256" key="4">
    <source>
        <dbReference type="RuleBase" id="RU000639"/>
    </source>
</evidence>
<keyword evidence="3 4" id="KW-0346">Stress response</keyword>
<feature type="compositionally biased region" description="Basic and acidic residues" evidence="6">
    <location>
        <begin position="1"/>
        <end position="13"/>
    </location>
</feature>
<dbReference type="PRINTS" id="PR00773">
    <property type="entry name" value="GRPEPROTEIN"/>
</dbReference>
<dbReference type="GO" id="GO:0000774">
    <property type="term" value="F:adenyl-nucleotide exchange factor activity"/>
    <property type="evidence" value="ECO:0007669"/>
    <property type="project" value="InterPro"/>
</dbReference>
<evidence type="ECO:0000313" key="8">
    <source>
        <dbReference type="Proteomes" id="UP001218895"/>
    </source>
</evidence>
<evidence type="ECO:0000256" key="1">
    <source>
        <dbReference type="ARBA" id="ARBA00009054"/>
    </source>
</evidence>
<sequence length="186" mass="21218">MNEDYVEKKKPDDDMASQSPPQENNVKKSEESAEEKPKTREEELNEEIKSLNEKYLRLAADFDNFRKRSAKESSERAERAIENFAVEILEVADNIERALKSDQSSLHDGVEQIHKILLKVLNNHSISPIDSLNEQFDPNLHEAIAYIPSETESDGIVIDEVIRGYCMKDKVIRCAKVAVSKGNKEE</sequence>
<dbReference type="Gene3D" id="2.30.22.10">
    <property type="entry name" value="Head domain of nucleotide exchange factor GrpE"/>
    <property type="match status" value="1"/>
</dbReference>
<accession>A0AAF0FKE2</accession>
<keyword evidence="3" id="KW-0963">Cytoplasm</keyword>
<comment type="subcellular location">
    <subcellularLocation>
        <location evidence="3">Cytoplasm</location>
    </subcellularLocation>
</comment>
<dbReference type="AlphaFoldDB" id="A0AAF0FKE2"/>
<dbReference type="SUPFAM" id="SSF58014">
    <property type="entry name" value="Coiled-coil domain of nucleotide exchange factor GrpE"/>
    <property type="match status" value="1"/>
</dbReference>
<dbReference type="Gene3D" id="3.90.20.20">
    <property type="match status" value="1"/>
</dbReference>
<dbReference type="Pfam" id="PF01025">
    <property type="entry name" value="GrpE"/>
    <property type="match status" value="1"/>
</dbReference>
<keyword evidence="2 3" id="KW-0143">Chaperone</keyword>
<evidence type="ECO:0000256" key="5">
    <source>
        <dbReference type="RuleBase" id="RU004478"/>
    </source>
</evidence>
<protein>
    <recommendedName>
        <fullName evidence="3 4">Protein GrpE</fullName>
    </recommendedName>
    <alternativeName>
        <fullName evidence="3">HSP-70 cofactor</fullName>
    </alternativeName>
</protein>
<comment type="function">
    <text evidence="3 4">Participates actively in the response to hyperosmotic and heat shock by preventing the aggregation of stress-denatured proteins, in association with DnaK and GrpE. It is the nucleotide exchange factor for DnaK and may function as a thermosensor. Unfolded proteins bind initially to DnaJ; upon interaction with the DnaJ-bound protein, DnaK hydrolyzes its bound ATP, resulting in the formation of a stable complex. GrpE releases ADP from DnaK; ATP binding to DnaK triggers the release of the substrate protein, thus completing the reaction cycle. Several rounds of ATP-dependent interactions between DnaJ, DnaK and GrpE are required for fully efficient folding.</text>
</comment>
<dbReference type="Proteomes" id="UP001218895">
    <property type="component" value="Chromosome"/>
</dbReference>
<dbReference type="PANTHER" id="PTHR21237">
    <property type="entry name" value="GRPE PROTEIN"/>
    <property type="match status" value="1"/>
</dbReference>
<comment type="similarity">
    <text evidence="1 3 5">Belongs to the GrpE family.</text>
</comment>
<evidence type="ECO:0000256" key="3">
    <source>
        <dbReference type="HAMAP-Rule" id="MF_01151"/>
    </source>
</evidence>
<dbReference type="HAMAP" id="MF_01151">
    <property type="entry name" value="GrpE"/>
    <property type="match status" value="1"/>
</dbReference>
<proteinExistence type="inferred from homology"/>
<dbReference type="InterPro" id="IPR013805">
    <property type="entry name" value="GrpE_CC"/>
</dbReference>
<dbReference type="GO" id="GO:0042803">
    <property type="term" value="F:protein homodimerization activity"/>
    <property type="evidence" value="ECO:0007669"/>
    <property type="project" value="InterPro"/>
</dbReference>
<organism evidence="7 8">
    <name type="scientific">Methanomicrobium antiquum</name>
    <dbReference type="NCBI Taxonomy" id="487686"/>
    <lineage>
        <taxon>Archaea</taxon>
        <taxon>Methanobacteriati</taxon>
        <taxon>Methanobacteriota</taxon>
        <taxon>Stenosarchaea group</taxon>
        <taxon>Methanomicrobia</taxon>
        <taxon>Methanomicrobiales</taxon>
        <taxon>Methanomicrobiaceae</taxon>
        <taxon>Methanomicrobium</taxon>
    </lineage>
</organism>
<feature type="region of interest" description="Disordered" evidence="6">
    <location>
        <begin position="1"/>
        <end position="46"/>
    </location>
</feature>
<name>A0AAF0FKE2_9EURY</name>
<dbReference type="GeneID" id="79950370"/>
<dbReference type="CDD" id="cd00446">
    <property type="entry name" value="GrpE"/>
    <property type="match status" value="1"/>
</dbReference>
<feature type="compositionally biased region" description="Basic and acidic residues" evidence="6">
    <location>
        <begin position="25"/>
        <end position="46"/>
    </location>
</feature>
<dbReference type="RefSeq" id="WP_278098962.1">
    <property type="nucleotide sequence ID" value="NZ_CP091092.1"/>
</dbReference>
<dbReference type="GO" id="GO:0006457">
    <property type="term" value="P:protein folding"/>
    <property type="evidence" value="ECO:0007669"/>
    <property type="project" value="InterPro"/>
</dbReference>
<evidence type="ECO:0000256" key="2">
    <source>
        <dbReference type="ARBA" id="ARBA00023186"/>
    </source>
</evidence>
<dbReference type="SUPFAM" id="SSF51064">
    <property type="entry name" value="Head domain of nucleotide exchange factor GrpE"/>
    <property type="match status" value="1"/>
</dbReference>
<dbReference type="GO" id="GO:0051087">
    <property type="term" value="F:protein-folding chaperone binding"/>
    <property type="evidence" value="ECO:0007669"/>
    <property type="project" value="InterPro"/>
</dbReference>
<dbReference type="PROSITE" id="PS01071">
    <property type="entry name" value="GRPE"/>
    <property type="match status" value="1"/>
</dbReference>
<evidence type="ECO:0000313" key="7">
    <source>
        <dbReference type="EMBL" id="WFN36123.1"/>
    </source>
</evidence>
<dbReference type="PANTHER" id="PTHR21237:SF23">
    <property type="entry name" value="GRPE PROTEIN HOMOLOG, MITOCHONDRIAL"/>
    <property type="match status" value="1"/>
</dbReference>
<keyword evidence="8" id="KW-1185">Reference proteome</keyword>
<dbReference type="GO" id="GO:0051082">
    <property type="term" value="F:unfolded protein binding"/>
    <property type="evidence" value="ECO:0007669"/>
    <property type="project" value="TreeGrafter"/>
</dbReference>
<comment type="subunit">
    <text evidence="3">Homodimer.</text>
</comment>
<dbReference type="EMBL" id="CP091092">
    <property type="protein sequence ID" value="WFN36123.1"/>
    <property type="molecule type" value="Genomic_DNA"/>
</dbReference>
<gene>
    <name evidence="3" type="primary">grpE</name>
    <name evidence="7" type="ORF">L1994_08190</name>
</gene>
<evidence type="ECO:0000256" key="6">
    <source>
        <dbReference type="SAM" id="MobiDB-lite"/>
    </source>
</evidence>
<dbReference type="GO" id="GO:0005737">
    <property type="term" value="C:cytoplasm"/>
    <property type="evidence" value="ECO:0007669"/>
    <property type="project" value="UniProtKB-SubCell"/>
</dbReference>